<accession>A0A5C3QI35</accession>
<name>A0A5C3QI35_9AGAR</name>
<organism evidence="1 2">
    <name type="scientific">Pterulicium gracile</name>
    <dbReference type="NCBI Taxonomy" id="1884261"/>
    <lineage>
        <taxon>Eukaryota</taxon>
        <taxon>Fungi</taxon>
        <taxon>Dikarya</taxon>
        <taxon>Basidiomycota</taxon>
        <taxon>Agaricomycotina</taxon>
        <taxon>Agaricomycetes</taxon>
        <taxon>Agaricomycetidae</taxon>
        <taxon>Agaricales</taxon>
        <taxon>Pleurotineae</taxon>
        <taxon>Pterulaceae</taxon>
        <taxon>Pterulicium</taxon>
    </lineage>
</organism>
<dbReference type="EMBL" id="ML178826">
    <property type="protein sequence ID" value="TFL01147.1"/>
    <property type="molecule type" value="Genomic_DNA"/>
</dbReference>
<evidence type="ECO:0000313" key="1">
    <source>
        <dbReference type="EMBL" id="TFL01147.1"/>
    </source>
</evidence>
<sequence>MFARALSTPLRKASVAFAATTTVGLGYIASNTTLVKQLPKNDPIYSHPAYQRLNPHRNDAHNDVVIKEIPLDRIRPELLEKEEQLTLELCRGVWSSTLGFDLGRLYYYLRHYSPTTSSQLWSRNELSTSNYEPGTELTNHFNVLSHTPSEIVLRFSDAPSVTGLRPLDGLFSISTQIDREAGVARLRFKTLIYRGDEKMEGKPAPKPVEVVHWWVSRFWMVLASQRLLK</sequence>
<dbReference type="Proteomes" id="UP000305067">
    <property type="component" value="Unassembled WGS sequence"/>
</dbReference>
<dbReference type="STRING" id="1884261.A0A5C3QI35"/>
<reference evidence="1 2" key="1">
    <citation type="journal article" date="2019" name="Nat. Ecol. Evol.">
        <title>Megaphylogeny resolves global patterns of mushroom evolution.</title>
        <authorList>
            <person name="Varga T."/>
            <person name="Krizsan K."/>
            <person name="Foldi C."/>
            <person name="Dima B."/>
            <person name="Sanchez-Garcia M."/>
            <person name="Sanchez-Ramirez S."/>
            <person name="Szollosi G.J."/>
            <person name="Szarkandi J.G."/>
            <person name="Papp V."/>
            <person name="Albert L."/>
            <person name="Andreopoulos W."/>
            <person name="Angelini C."/>
            <person name="Antonin V."/>
            <person name="Barry K.W."/>
            <person name="Bougher N.L."/>
            <person name="Buchanan P."/>
            <person name="Buyck B."/>
            <person name="Bense V."/>
            <person name="Catcheside P."/>
            <person name="Chovatia M."/>
            <person name="Cooper J."/>
            <person name="Damon W."/>
            <person name="Desjardin D."/>
            <person name="Finy P."/>
            <person name="Geml J."/>
            <person name="Haridas S."/>
            <person name="Hughes K."/>
            <person name="Justo A."/>
            <person name="Karasinski D."/>
            <person name="Kautmanova I."/>
            <person name="Kiss B."/>
            <person name="Kocsube S."/>
            <person name="Kotiranta H."/>
            <person name="LaButti K.M."/>
            <person name="Lechner B.E."/>
            <person name="Liimatainen K."/>
            <person name="Lipzen A."/>
            <person name="Lukacs Z."/>
            <person name="Mihaltcheva S."/>
            <person name="Morgado L.N."/>
            <person name="Niskanen T."/>
            <person name="Noordeloos M.E."/>
            <person name="Ohm R.A."/>
            <person name="Ortiz-Santana B."/>
            <person name="Ovrebo C."/>
            <person name="Racz N."/>
            <person name="Riley R."/>
            <person name="Savchenko A."/>
            <person name="Shiryaev A."/>
            <person name="Soop K."/>
            <person name="Spirin V."/>
            <person name="Szebenyi C."/>
            <person name="Tomsovsky M."/>
            <person name="Tulloss R.E."/>
            <person name="Uehling J."/>
            <person name="Grigoriev I.V."/>
            <person name="Vagvolgyi C."/>
            <person name="Papp T."/>
            <person name="Martin F.M."/>
            <person name="Miettinen O."/>
            <person name="Hibbett D.S."/>
            <person name="Nagy L.G."/>
        </authorList>
    </citation>
    <scope>NUCLEOTIDE SEQUENCE [LARGE SCALE GENOMIC DNA]</scope>
    <source>
        <strain evidence="1 2">CBS 309.79</strain>
    </source>
</reference>
<protein>
    <submittedName>
        <fullName evidence="1">Uncharacterized protein</fullName>
    </submittedName>
</protein>
<evidence type="ECO:0000313" key="2">
    <source>
        <dbReference type="Proteomes" id="UP000305067"/>
    </source>
</evidence>
<dbReference type="OrthoDB" id="4436466at2759"/>
<keyword evidence="2" id="KW-1185">Reference proteome</keyword>
<dbReference type="AlphaFoldDB" id="A0A5C3QI35"/>
<gene>
    <name evidence="1" type="ORF">BDV98DRAFT_530526</name>
</gene>
<proteinExistence type="predicted"/>